<reference evidence="1" key="1">
    <citation type="journal article" date="2015" name="Nature">
        <title>Complex archaea that bridge the gap between prokaryotes and eukaryotes.</title>
        <authorList>
            <person name="Spang A."/>
            <person name="Saw J.H."/>
            <person name="Jorgensen S.L."/>
            <person name="Zaremba-Niedzwiedzka K."/>
            <person name="Martijn J."/>
            <person name="Lind A.E."/>
            <person name="van Eijk R."/>
            <person name="Schleper C."/>
            <person name="Guy L."/>
            <person name="Ettema T.J."/>
        </authorList>
    </citation>
    <scope>NUCLEOTIDE SEQUENCE</scope>
</reference>
<proteinExistence type="predicted"/>
<protein>
    <submittedName>
        <fullName evidence="1">Uncharacterized protein</fullName>
    </submittedName>
</protein>
<sequence>MKLLKVSVLMIESYKRGCKSSFDKEGYSISVSLLKLRKENKKLKKYIRHETNCHVNRMPRFNNKKYKCTCGFSKMVSELRSKK</sequence>
<dbReference type="EMBL" id="LAZR01027826">
    <property type="protein sequence ID" value="KKL64487.1"/>
    <property type="molecule type" value="Genomic_DNA"/>
</dbReference>
<comment type="caution">
    <text evidence="1">The sequence shown here is derived from an EMBL/GenBank/DDBJ whole genome shotgun (WGS) entry which is preliminary data.</text>
</comment>
<name>A0A0F9GMX8_9ZZZZ</name>
<evidence type="ECO:0000313" key="1">
    <source>
        <dbReference type="EMBL" id="KKL64487.1"/>
    </source>
</evidence>
<dbReference type="AlphaFoldDB" id="A0A0F9GMX8"/>
<organism evidence="1">
    <name type="scientific">marine sediment metagenome</name>
    <dbReference type="NCBI Taxonomy" id="412755"/>
    <lineage>
        <taxon>unclassified sequences</taxon>
        <taxon>metagenomes</taxon>
        <taxon>ecological metagenomes</taxon>
    </lineage>
</organism>
<gene>
    <name evidence="1" type="ORF">LCGC14_2164530</name>
</gene>
<accession>A0A0F9GMX8</accession>